<feature type="transmembrane region" description="Helical" evidence="6">
    <location>
        <begin position="135"/>
        <end position="153"/>
    </location>
</feature>
<proteinExistence type="predicted"/>
<keyword evidence="5 6" id="KW-0472">Membrane</keyword>
<feature type="transmembrane region" description="Helical" evidence="6">
    <location>
        <begin position="165"/>
        <end position="186"/>
    </location>
</feature>
<keyword evidence="2" id="KW-1003">Cell membrane</keyword>
<accession>A0A4D4JI27</accession>
<dbReference type="Proteomes" id="UP000298860">
    <property type="component" value="Unassembled WGS sequence"/>
</dbReference>
<dbReference type="GO" id="GO:0005886">
    <property type="term" value="C:plasma membrane"/>
    <property type="evidence" value="ECO:0007669"/>
    <property type="project" value="UniProtKB-SubCell"/>
</dbReference>
<organism evidence="7 8">
    <name type="scientific">Gandjariella thermophila</name>
    <dbReference type="NCBI Taxonomy" id="1931992"/>
    <lineage>
        <taxon>Bacteria</taxon>
        <taxon>Bacillati</taxon>
        <taxon>Actinomycetota</taxon>
        <taxon>Actinomycetes</taxon>
        <taxon>Pseudonocardiales</taxon>
        <taxon>Pseudonocardiaceae</taxon>
        <taxon>Gandjariella</taxon>
    </lineage>
</organism>
<comment type="caution">
    <text evidence="7">The sequence shown here is derived from an EMBL/GenBank/DDBJ whole genome shotgun (WGS) entry which is preliminary data.</text>
</comment>
<keyword evidence="4 6" id="KW-1133">Transmembrane helix</keyword>
<evidence type="ECO:0000256" key="5">
    <source>
        <dbReference type="ARBA" id="ARBA00023136"/>
    </source>
</evidence>
<dbReference type="RefSeq" id="WP_225978760.1">
    <property type="nucleotide sequence ID" value="NZ_BJFL01000046.1"/>
</dbReference>
<keyword evidence="8" id="KW-1185">Reference proteome</keyword>
<protein>
    <submittedName>
        <fullName evidence="7">Uncharacterized protein</fullName>
    </submittedName>
</protein>
<feature type="transmembrane region" description="Helical" evidence="6">
    <location>
        <begin position="319"/>
        <end position="343"/>
    </location>
</feature>
<evidence type="ECO:0000256" key="3">
    <source>
        <dbReference type="ARBA" id="ARBA00022692"/>
    </source>
</evidence>
<evidence type="ECO:0000256" key="6">
    <source>
        <dbReference type="SAM" id="Phobius"/>
    </source>
</evidence>
<feature type="transmembrane region" description="Helical" evidence="6">
    <location>
        <begin position="192"/>
        <end position="213"/>
    </location>
</feature>
<feature type="transmembrane region" description="Helical" evidence="6">
    <location>
        <begin position="93"/>
        <end position="115"/>
    </location>
</feature>
<name>A0A4D4JI27_9PSEU</name>
<comment type="subcellular location">
    <subcellularLocation>
        <location evidence="1">Cell membrane</location>
        <topology evidence="1">Multi-pass membrane protein</topology>
    </subcellularLocation>
</comment>
<evidence type="ECO:0000256" key="1">
    <source>
        <dbReference type="ARBA" id="ARBA00004651"/>
    </source>
</evidence>
<feature type="transmembrane region" description="Helical" evidence="6">
    <location>
        <begin position="439"/>
        <end position="462"/>
    </location>
</feature>
<feature type="transmembrane region" description="Helical" evidence="6">
    <location>
        <begin position="474"/>
        <end position="496"/>
    </location>
</feature>
<feature type="transmembrane region" description="Helical" evidence="6">
    <location>
        <begin position="349"/>
        <end position="374"/>
    </location>
</feature>
<dbReference type="Pfam" id="PF13440">
    <property type="entry name" value="Polysacc_synt_3"/>
    <property type="match status" value="1"/>
</dbReference>
<evidence type="ECO:0000313" key="7">
    <source>
        <dbReference type="EMBL" id="GDY33553.1"/>
    </source>
</evidence>
<dbReference type="PANTHER" id="PTHR30250">
    <property type="entry name" value="PST FAMILY PREDICTED COLANIC ACID TRANSPORTER"/>
    <property type="match status" value="1"/>
</dbReference>
<dbReference type="EMBL" id="BJFL01000046">
    <property type="protein sequence ID" value="GDY33553.1"/>
    <property type="molecule type" value="Genomic_DNA"/>
</dbReference>
<sequence>MARAVAPTIATGIAAGLVRNGAVLLAARGVAAVAGVVSVPVLYARLGERCYGVWALFTGLVTVAGLVDLGLGAAQIRAVATAAEGGEQRHARAVLAMGFVGGAGLAALAIALTLLGWPALARMFHLGELSGQARGAALLLVVGFVLDSLAMPWRAVLEGTQHYGTLGWVTGGTALLGTALVVLTALAGGGLVLLAASVALTSAARAGLLCAAARGRVPDLFPRWRDISRCDVTSVLAYGIRVQASNAGAVANNEMDRLVLGGFFDLPTLAGFDLGSRLVNLLRMLPSFALPVLFPAAAAMVTAGESQGLNRLYLATTRLLAGFAAAGAAALLVSADPLVRLWFGHPVPIAAQTIVVLAPGCAVSVVACAAGIVTRAEGFPGRETRCTVLAAVLNLALTIPLMRAFGPIGVPLATTVVVSLITIYFFAHFHRDSHRQLRPLIHTLCPPLLAGAAAVAITWFVAARLPDGPGRGAAALAVVFRGGLAVLLVAVGLKVIGLCRNISRAHSPGAATAVKARDHGANDSREQP</sequence>
<feature type="transmembrane region" description="Helical" evidence="6">
    <location>
        <begin position="386"/>
        <end position="402"/>
    </location>
</feature>
<feature type="transmembrane region" description="Helical" evidence="6">
    <location>
        <begin position="51"/>
        <end position="72"/>
    </location>
</feature>
<feature type="transmembrane region" description="Helical" evidence="6">
    <location>
        <begin position="408"/>
        <end position="427"/>
    </location>
</feature>
<gene>
    <name evidence="7" type="ORF">GTS_51860</name>
</gene>
<evidence type="ECO:0000256" key="4">
    <source>
        <dbReference type="ARBA" id="ARBA00022989"/>
    </source>
</evidence>
<keyword evidence="3 6" id="KW-0812">Transmembrane</keyword>
<dbReference type="PANTHER" id="PTHR30250:SF26">
    <property type="entry name" value="PSMA PROTEIN"/>
    <property type="match status" value="1"/>
</dbReference>
<evidence type="ECO:0000313" key="8">
    <source>
        <dbReference type="Proteomes" id="UP000298860"/>
    </source>
</evidence>
<dbReference type="AlphaFoldDB" id="A0A4D4JI27"/>
<dbReference type="InterPro" id="IPR050833">
    <property type="entry name" value="Poly_Biosynth_Transport"/>
</dbReference>
<reference evidence="8" key="1">
    <citation type="submission" date="2019-04" db="EMBL/GenBank/DDBJ databases">
        <title>Draft genome sequence of Pseudonocardiaceae bacterium SL3-2-4.</title>
        <authorList>
            <person name="Ningsih F."/>
            <person name="Yokota A."/>
            <person name="Sakai Y."/>
            <person name="Nanatani K."/>
            <person name="Yabe S."/>
            <person name="Oetari A."/>
            <person name="Sjamsuridzal W."/>
        </authorList>
    </citation>
    <scope>NUCLEOTIDE SEQUENCE [LARGE SCALE GENOMIC DNA]</scope>
    <source>
        <strain evidence="8">SL3-2-4</strain>
    </source>
</reference>
<evidence type="ECO:0000256" key="2">
    <source>
        <dbReference type="ARBA" id="ARBA00022475"/>
    </source>
</evidence>